<dbReference type="GO" id="GO:2000142">
    <property type="term" value="P:regulation of DNA-templated transcription initiation"/>
    <property type="evidence" value="ECO:0007669"/>
    <property type="project" value="TreeGrafter"/>
</dbReference>
<dbReference type="SUPFAM" id="SSF53850">
    <property type="entry name" value="Periplasmic binding protein-like II"/>
    <property type="match status" value="1"/>
</dbReference>
<proteinExistence type="predicted"/>
<accession>A0A378FUP1</accession>
<sequence>MFTLSQEMLDIVNYRKESNLLFDVGVADALSKRLVSGVLDAAVVESEQIHLRCFESTHELLLEQLSQHKLDMIISDARSTRRSRKGYFR</sequence>
<protein>
    <submittedName>
        <fullName evidence="2">LysR family transcriptional regulator</fullName>
    </submittedName>
</protein>
<dbReference type="AlphaFoldDB" id="A0A378FUP1"/>
<dbReference type="EMBL" id="UGNC01000005">
    <property type="protein sequence ID" value="STW48872.1"/>
    <property type="molecule type" value="Genomic_DNA"/>
</dbReference>
<evidence type="ECO:0000313" key="3">
    <source>
        <dbReference type="Proteomes" id="UP000255167"/>
    </source>
</evidence>
<dbReference type="Proteomes" id="UP000255167">
    <property type="component" value="Unassembled WGS sequence"/>
</dbReference>
<evidence type="ECO:0000313" key="2">
    <source>
        <dbReference type="EMBL" id="STW48872.1"/>
    </source>
</evidence>
<organism evidence="2 3">
    <name type="scientific">Klebsiella pneumoniae</name>
    <dbReference type="NCBI Taxonomy" id="573"/>
    <lineage>
        <taxon>Bacteria</taxon>
        <taxon>Pseudomonadati</taxon>
        <taxon>Pseudomonadota</taxon>
        <taxon>Gammaproteobacteria</taxon>
        <taxon>Enterobacterales</taxon>
        <taxon>Enterobacteriaceae</taxon>
        <taxon>Klebsiella/Raoultella group</taxon>
        <taxon>Klebsiella</taxon>
        <taxon>Klebsiella pneumoniae complex</taxon>
    </lineage>
</organism>
<dbReference type="PANTHER" id="PTHR30293">
    <property type="entry name" value="TRANSCRIPTIONAL REGULATORY PROTEIN NAC-RELATED"/>
    <property type="match status" value="1"/>
</dbReference>
<dbReference type="GO" id="GO:0003700">
    <property type="term" value="F:DNA-binding transcription factor activity"/>
    <property type="evidence" value="ECO:0007669"/>
    <property type="project" value="TreeGrafter"/>
</dbReference>
<keyword evidence="1" id="KW-0010">Activator</keyword>
<dbReference type="PANTHER" id="PTHR30293:SF2">
    <property type="entry name" value="TRANSCRIPTIONAL ACTIVATOR PROTEIN NHAR"/>
    <property type="match status" value="1"/>
</dbReference>
<gene>
    <name evidence="2" type="primary">nhaR_2</name>
    <name evidence="2" type="ORF">NCTC9617_05484</name>
</gene>
<reference evidence="2 3" key="1">
    <citation type="submission" date="2018-06" db="EMBL/GenBank/DDBJ databases">
        <authorList>
            <consortium name="Pathogen Informatics"/>
            <person name="Doyle S."/>
        </authorList>
    </citation>
    <scope>NUCLEOTIDE SEQUENCE [LARGE SCALE GENOMIC DNA]</scope>
    <source>
        <strain evidence="2 3">NCTC9617</strain>
    </source>
</reference>
<evidence type="ECO:0000256" key="1">
    <source>
        <dbReference type="ARBA" id="ARBA00023159"/>
    </source>
</evidence>
<name>A0A378FUP1_KLEPN</name>